<keyword evidence="2" id="KW-0521">NADP</keyword>
<feature type="site" description="Lowers pKa of active site Tyr" evidence="6">
    <location>
        <position position="76"/>
    </location>
</feature>
<dbReference type="PANTHER" id="PTHR43827:SF3">
    <property type="entry name" value="NADP-DEPENDENT OXIDOREDUCTASE DOMAIN-CONTAINING PROTEIN"/>
    <property type="match status" value="1"/>
</dbReference>
<keyword evidence="3" id="KW-0560">Oxidoreductase</keyword>
<evidence type="ECO:0000313" key="8">
    <source>
        <dbReference type="EMBL" id="AUZ89036.1"/>
    </source>
</evidence>
<dbReference type="EMBL" id="CP024915">
    <property type="protein sequence ID" value="AUZ89036.1"/>
    <property type="molecule type" value="Genomic_DNA"/>
</dbReference>
<dbReference type="Gene3D" id="3.20.20.100">
    <property type="entry name" value="NADP-dependent oxidoreductase domain"/>
    <property type="match status" value="1"/>
</dbReference>
<evidence type="ECO:0000256" key="5">
    <source>
        <dbReference type="PIRSR" id="PIRSR000097-2"/>
    </source>
</evidence>
<evidence type="ECO:0000256" key="4">
    <source>
        <dbReference type="PIRSR" id="PIRSR000097-1"/>
    </source>
</evidence>
<dbReference type="AlphaFoldDB" id="A0A2L0UIF6"/>
<dbReference type="Pfam" id="PF00248">
    <property type="entry name" value="Aldo_ket_red"/>
    <property type="match status" value="1"/>
</dbReference>
<dbReference type="PIRSF" id="PIRSF000097">
    <property type="entry name" value="AKR"/>
    <property type="match status" value="1"/>
</dbReference>
<dbReference type="InterPro" id="IPR018170">
    <property type="entry name" value="Aldo/ket_reductase_CS"/>
</dbReference>
<evidence type="ECO:0000259" key="7">
    <source>
        <dbReference type="Pfam" id="PF00248"/>
    </source>
</evidence>
<feature type="active site" description="Proton donor" evidence="4">
    <location>
        <position position="51"/>
    </location>
</feature>
<evidence type="ECO:0000256" key="1">
    <source>
        <dbReference type="ARBA" id="ARBA00007905"/>
    </source>
</evidence>
<reference evidence="8 9" key="1">
    <citation type="submission" date="2017-11" db="EMBL/GenBank/DDBJ databases">
        <title>Draft genome of Arthrobacter agilis strain UMCV2, a plant growth-promoting rhizobacterium and biocontrol capacity of phytopathogenic fungi.</title>
        <authorList>
            <person name="Martinez-Camara R."/>
            <person name="Santoyo G."/>
            <person name="Moreno-Hagelsieb G."/>
            <person name="Valencia-Cantero E."/>
        </authorList>
    </citation>
    <scope>NUCLEOTIDE SEQUENCE [LARGE SCALE GENOMIC DNA]</scope>
    <source>
        <strain evidence="8 9">UMCV2</strain>
    </source>
</reference>
<feature type="binding site" evidence="5">
    <location>
        <position position="109"/>
    </location>
    <ligand>
        <name>substrate</name>
    </ligand>
</feature>
<sequence length="275" mass="30019">MALAPTVQLRGGAHLPLLGLGTWPLDDDEAAETVSLAIDTGYRLIDTAENYRNEKGVGEGIRRSGVARDELFITTKFNREHHSKDGVRRAFEASAALLGLDYVDLLLVHWPNPDQGRHVEAVQGIAALMEQGLVRAVGTSNYKPAHLQQVLDAGIVPDVNQIQLDPQRPRIEERAFHNEHGIVTESWSPLGPGSGLLDDAGVVAIAEAHGRTPAQVVLRWHVQQGMVAIPKSSNPERLAQNLAVFDFELSGEELARIYRLDTGEAEIVDSDTFGH</sequence>
<protein>
    <submittedName>
        <fullName evidence="8">Oxidoreductase</fullName>
    </submittedName>
</protein>
<evidence type="ECO:0000256" key="2">
    <source>
        <dbReference type="ARBA" id="ARBA00022857"/>
    </source>
</evidence>
<name>A0A2L0UIF6_9MICC</name>
<organism evidence="8 9">
    <name type="scientific">Arthrobacter agilis</name>
    <dbReference type="NCBI Taxonomy" id="37921"/>
    <lineage>
        <taxon>Bacteria</taxon>
        <taxon>Bacillati</taxon>
        <taxon>Actinomycetota</taxon>
        <taxon>Actinomycetes</taxon>
        <taxon>Micrococcales</taxon>
        <taxon>Micrococcaceae</taxon>
        <taxon>Arthrobacter</taxon>
    </lineage>
</organism>
<gene>
    <name evidence="8" type="ORF">CVO76_16365</name>
</gene>
<dbReference type="PANTHER" id="PTHR43827">
    <property type="entry name" value="2,5-DIKETO-D-GLUCONIC ACID REDUCTASE"/>
    <property type="match status" value="1"/>
</dbReference>
<accession>A0A2L0UIF6</accession>
<comment type="similarity">
    <text evidence="1">Belongs to the aldo/keto reductase family.</text>
</comment>
<dbReference type="InterPro" id="IPR020471">
    <property type="entry name" value="AKR"/>
</dbReference>
<dbReference type="PROSITE" id="PS00798">
    <property type="entry name" value="ALDOKETO_REDUCTASE_1"/>
    <property type="match status" value="1"/>
</dbReference>
<dbReference type="GO" id="GO:0016616">
    <property type="term" value="F:oxidoreductase activity, acting on the CH-OH group of donors, NAD or NADP as acceptor"/>
    <property type="evidence" value="ECO:0007669"/>
    <property type="project" value="UniProtKB-ARBA"/>
</dbReference>
<dbReference type="PROSITE" id="PS00063">
    <property type="entry name" value="ALDOKETO_REDUCTASE_3"/>
    <property type="match status" value="1"/>
</dbReference>
<proteinExistence type="inferred from homology"/>
<dbReference type="InterPro" id="IPR036812">
    <property type="entry name" value="NAD(P)_OxRdtase_dom_sf"/>
</dbReference>
<evidence type="ECO:0000256" key="6">
    <source>
        <dbReference type="PIRSR" id="PIRSR000097-3"/>
    </source>
</evidence>
<dbReference type="FunFam" id="3.20.20.100:FF:000002">
    <property type="entry name" value="2,5-diketo-D-gluconic acid reductase A"/>
    <property type="match status" value="1"/>
</dbReference>
<dbReference type="RefSeq" id="WP_208740157.1">
    <property type="nucleotide sequence ID" value="NZ_CP024915.1"/>
</dbReference>
<evidence type="ECO:0000313" key="9">
    <source>
        <dbReference type="Proteomes" id="UP000239187"/>
    </source>
</evidence>
<dbReference type="PRINTS" id="PR00069">
    <property type="entry name" value="ALDKETRDTASE"/>
</dbReference>
<evidence type="ECO:0000256" key="3">
    <source>
        <dbReference type="ARBA" id="ARBA00023002"/>
    </source>
</evidence>
<feature type="domain" description="NADP-dependent oxidoreductase" evidence="7">
    <location>
        <begin position="18"/>
        <end position="260"/>
    </location>
</feature>
<dbReference type="Proteomes" id="UP000239187">
    <property type="component" value="Chromosome"/>
</dbReference>
<dbReference type="InterPro" id="IPR023210">
    <property type="entry name" value="NADP_OxRdtase_dom"/>
</dbReference>
<dbReference type="SUPFAM" id="SSF51430">
    <property type="entry name" value="NAD(P)-linked oxidoreductase"/>
    <property type="match status" value="1"/>
</dbReference>